<dbReference type="RefSeq" id="XP_022475058.1">
    <property type="nucleotide sequence ID" value="XM_022618408.1"/>
</dbReference>
<protein>
    <submittedName>
        <fullName evidence="1">Uncharacterized protein</fullName>
    </submittedName>
</protein>
<dbReference type="OrthoDB" id="5402897at2759"/>
<name>A0A1G4B996_9PEZI</name>
<keyword evidence="2" id="KW-1185">Reference proteome</keyword>
<reference evidence="1 2" key="1">
    <citation type="submission" date="2016-09" db="EMBL/GenBank/DDBJ databases">
        <authorList>
            <person name="Capua I."/>
            <person name="De Benedictis P."/>
            <person name="Joannis T."/>
            <person name="Lombin L.H."/>
            <person name="Cattoli G."/>
        </authorList>
    </citation>
    <scope>NUCLEOTIDE SEQUENCE [LARGE SCALE GENOMIC DNA]</scope>
    <source>
        <strain evidence="1 2">IMI 309357</strain>
    </source>
</reference>
<sequence>MSSSQQPPRPLSHLSPVPITQNGLSAHYDNDNKLLLLTSRADAVHITTDIHFRQIQILGGLLFVVEGWVGPVTQGTEPYTVTDSFPIELPSRVFPSGYVVIKGAENAQFKVKIQPLLKDGAGNNAQTASTEKADFDVPNVKLIPPTEPIITKLGQNFTIRQSDQFNSQGGTVDVAFNQALLKLTNARIVDSKIEWVFSPLQTGNTQVSVFVASNNPPFAFRVLHNVEIKQAAATETLNPLALFSVASASKATNDNTEAEIAQSGGSKIVIPSWDSTVNAGLNLIKKQFPSAKLQSAEGRSPTGAGVKNPFELSKVSIIARLDGNKTATVRSQGFFDFGPVKVGPLLLGVAPFDWPVKVNSNDAFAIVRKAGYQQPVDSLSLSQPVVPTVDQPLYTLTLGDQTVQLGATDGKIIN</sequence>
<organism evidence="1 2">
    <name type="scientific">Colletotrichum orchidophilum</name>
    <dbReference type="NCBI Taxonomy" id="1209926"/>
    <lineage>
        <taxon>Eukaryota</taxon>
        <taxon>Fungi</taxon>
        <taxon>Dikarya</taxon>
        <taxon>Ascomycota</taxon>
        <taxon>Pezizomycotina</taxon>
        <taxon>Sordariomycetes</taxon>
        <taxon>Hypocreomycetidae</taxon>
        <taxon>Glomerellales</taxon>
        <taxon>Glomerellaceae</taxon>
        <taxon>Colletotrichum</taxon>
    </lineage>
</organism>
<proteinExistence type="predicted"/>
<dbReference type="Proteomes" id="UP000176998">
    <property type="component" value="Unassembled WGS sequence"/>
</dbReference>
<evidence type="ECO:0000313" key="1">
    <source>
        <dbReference type="EMBL" id="OHE97906.1"/>
    </source>
</evidence>
<gene>
    <name evidence="1" type="ORF">CORC01_06769</name>
</gene>
<evidence type="ECO:0000313" key="2">
    <source>
        <dbReference type="Proteomes" id="UP000176998"/>
    </source>
</evidence>
<dbReference type="EMBL" id="MJBS01000052">
    <property type="protein sequence ID" value="OHE97906.1"/>
    <property type="molecule type" value="Genomic_DNA"/>
</dbReference>
<dbReference type="GeneID" id="34559918"/>
<comment type="caution">
    <text evidence="1">The sequence shown here is derived from an EMBL/GenBank/DDBJ whole genome shotgun (WGS) entry which is preliminary data.</text>
</comment>
<dbReference type="AlphaFoldDB" id="A0A1G4B996"/>
<accession>A0A1G4B996</accession>